<dbReference type="CDD" id="cd08367">
    <property type="entry name" value="P53"/>
    <property type="match status" value="1"/>
</dbReference>
<feature type="binding site" evidence="14">
    <location>
        <position position="229"/>
    </location>
    <ligand>
        <name>Zn(2+)</name>
        <dbReference type="ChEBI" id="CHEBI:29105"/>
    </ligand>
</feature>
<dbReference type="FunFam" id="2.60.40.720:FF:000003">
    <property type="entry name" value="Cellular tumor antigen p53"/>
    <property type="match status" value="1"/>
</dbReference>
<dbReference type="GO" id="GO:0006915">
    <property type="term" value="P:apoptotic process"/>
    <property type="evidence" value="ECO:0007669"/>
    <property type="project" value="UniProtKB-KW"/>
</dbReference>
<evidence type="ECO:0000256" key="14">
    <source>
        <dbReference type="PIRSR" id="PIRSR602117-1"/>
    </source>
</evidence>
<dbReference type="InterPro" id="IPR010991">
    <property type="entry name" value="p53_tetrameristn"/>
</dbReference>
<dbReference type="InterPro" id="IPR008967">
    <property type="entry name" value="p53-like_TF_DNA-bd_sf"/>
</dbReference>
<evidence type="ECO:0000259" key="21">
    <source>
        <dbReference type="Pfam" id="PF08563"/>
    </source>
</evidence>
<dbReference type="PROSITE" id="PS00348">
    <property type="entry name" value="P53"/>
    <property type="match status" value="1"/>
</dbReference>
<keyword evidence="7 14" id="KW-0862">Zinc</keyword>
<dbReference type="AlphaFoldDB" id="G9J1L8"/>
<comment type="cofactor">
    <cofactor evidence="14 17">
        <name>Zn(2+)</name>
        <dbReference type="ChEBI" id="CHEBI:29105"/>
    </cofactor>
    <text evidence="14 17">Binds 1 zinc ion per subunit.</text>
</comment>
<comment type="subcellular location">
    <subcellularLocation>
        <location evidence="17">Cytoplasm</location>
    </subcellularLocation>
    <subcellularLocation>
        <location evidence="17">Nucleus</location>
    </subcellularLocation>
</comment>
<evidence type="ECO:0000256" key="6">
    <source>
        <dbReference type="ARBA" id="ARBA00022723"/>
    </source>
</evidence>
<evidence type="ECO:0000256" key="9">
    <source>
        <dbReference type="ARBA" id="ARBA00023125"/>
    </source>
</evidence>
<proteinExistence type="evidence at transcript level"/>
<evidence type="ECO:0000259" key="20">
    <source>
        <dbReference type="Pfam" id="PF07710"/>
    </source>
</evidence>
<evidence type="ECO:0000256" key="11">
    <source>
        <dbReference type="ARBA" id="ARBA00023163"/>
    </source>
</evidence>
<evidence type="ECO:0000256" key="10">
    <source>
        <dbReference type="ARBA" id="ARBA00023159"/>
    </source>
</evidence>
<reference evidence="22" key="1">
    <citation type="journal article" date="2011" name="Cell Cycle">
        <title>Conservation of all three p53 family members and Mdm2 and Mdm4 in the cartilaginous fish.</title>
        <authorList>
            <person name="Lane D.P."/>
            <person name="Madhumalar A."/>
            <person name="Lee A.P."/>
            <person name="Tay B.H."/>
            <person name="Verma C."/>
            <person name="Brenner S."/>
            <person name="Venkatesh B."/>
        </authorList>
    </citation>
    <scope>NUCLEOTIDE SEQUENCE</scope>
</reference>
<keyword evidence="8 17" id="KW-0805">Transcription regulation</keyword>
<evidence type="ECO:0000256" key="13">
    <source>
        <dbReference type="ARBA" id="ARBA00023306"/>
    </source>
</evidence>
<keyword evidence="6 14" id="KW-0479">Metal-binding</keyword>
<keyword evidence="3 17" id="KW-0963">Cytoplasm</keyword>
<evidence type="ECO:0000256" key="8">
    <source>
        <dbReference type="ARBA" id="ARBA00023015"/>
    </source>
</evidence>
<feature type="domain" description="p53 transactivation" evidence="21">
    <location>
        <begin position="9"/>
        <end position="22"/>
    </location>
</feature>
<dbReference type="SUPFAM" id="SSF47719">
    <property type="entry name" value="p53 tetramerization domain"/>
    <property type="match status" value="1"/>
</dbReference>
<comment type="similarity">
    <text evidence="1 17">Belongs to the p53 family.</text>
</comment>
<dbReference type="InterPro" id="IPR013872">
    <property type="entry name" value="p53_transactivation_domain"/>
</dbReference>
<dbReference type="SMR" id="G9J1L8"/>
<dbReference type="PANTHER" id="PTHR11447:SF6">
    <property type="entry name" value="CELLULAR TUMOR ANTIGEN P53"/>
    <property type="match status" value="1"/>
</dbReference>
<dbReference type="InterPro" id="IPR011615">
    <property type="entry name" value="p53_DNA-bd"/>
</dbReference>
<dbReference type="InterPro" id="IPR057064">
    <property type="entry name" value="P53_central_site"/>
</dbReference>
<evidence type="ECO:0000256" key="4">
    <source>
        <dbReference type="ARBA" id="ARBA00022553"/>
    </source>
</evidence>
<feature type="compositionally biased region" description="Basic and acidic residues" evidence="18">
    <location>
        <begin position="364"/>
        <end position="387"/>
    </location>
</feature>
<comment type="subunit">
    <text evidence="17">Binds DNA as a homotetramer.</text>
</comment>
<evidence type="ECO:0000256" key="1">
    <source>
        <dbReference type="ARBA" id="ARBA00006167"/>
    </source>
</evidence>
<evidence type="ECO:0000256" key="5">
    <source>
        <dbReference type="ARBA" id="ARBA00022703"/>
    </source>
</evidence>
<dbReference type="Pfam" id="PF07710">
    <property type="entry name" value="P53_tetramer"/>
    <property type="match status" value="1"/>
</dbReference>
<accession>G9J1L8</accession>
<feature type="binding site" evidence="14">
    <location>
        <position position="166"/>
    </location>
    <ligand>
        <name>Zn(2+)</name>
        <dbReference type="ChEBI" id="CHEBI:29105"/>
    </ligand>
</feature>
<sequence length="387" mass="43440">MEDELLEEPLSQETFGDLWNQLDFPPIRAEETLPWPNVDPGWGDSALEELNRVWLVTGETSGGYTEPLGPAQVQPPAEPPVLTTSAVPSITDYAGPHNFQLLFQQFSTAKSVTNTYSTSLTKLFCQIAKTCPIQVKVSSPPPPGSVIRATAVYKKSEHVAEVVKRCPHHERCPDFNDGLAPPSHLIRVEANSLARYHDDEHSKRQSVVLPYEEPQVGSECSTVLYNYMCNSSCMGGMNRRPILTIITLETPDGRLVGRRCFEVRVCACPGRDRRYEEENQRKQCEKLTVKRSIKEVSQPTVSTEPSKRKLSSDTEVFTLQVTGRERYETLKQINESLEVQELVPASVVQACRQQHKLRLKAAHKKESSASEPKKGRKLPLKDEVDSE</sequence>
<dbReference type="GO" id="GO:0005634">
    <property type="term" value="C:nucleus"/>
    <property type="evidence" value="ECO:0007669"/>
    <property type="project" value="UniProtKB-SubCell"/>
</dbReference>
<dbReference type="GO" id="GO:0000978">
    <property type="term" value="F:RNA polymerase II cis-regulatory region sequence-specific DNA binding"/>
    <property type="evidence" value="ECO:0007669"/>
    <property type="project" value="TreeGrafter"/>
</dbReference>
<feature type="site" description="Interaction with DNA" evidence="15">
    <location>
        <position position="110"/>
    </location>
</feature>
<comment type="function">
    <text evidence="17">Multifunctional transcription factor that induces cell cycle arrest, DNA repair or apoptosis upon binding to its target DNA sequence. Acts as a tumor suppressor in many tumor types; induces growth arrest or apoptosis depending on the physiological circumstances and cell type. Negatively regulates cell division by controlling expression of a set of genes required for this process. One of the activated genes is an inhibitor of cyclin-dependent kinases. Apoptosis induction seems to be mediated either by stimulation of BAX and FAS antigen expression, or by repression of Bcl-2 expression.</text>
</comment>
<dbReference type="SUPFAM" id="SSF49417">
    <property type="entry name" value="p53-like transcription factors"/>
    <property type="match status" value="1"/>
</dbReference>
<evidence type="ECO:0000256" key="18">
    <source>
        <dbReference type="SAM" id="MobiDB-lite"/>
    </source>
</evidence>
<feature type="binding site" evidence="14">
    <location>
        <position position="169"/>
    </location>
    <ligand>
        <name>Zn(2+)</name>
        <dbReference type="ChEBI" id="CHEBI:29105"/>
    </ligand>
</feature>
<evidence type="ECO:0000256" key="12">
    <source>
        <dbReference type="ARBA" id="ARBA00023242"/>
    </source>
</evidence>
<dbReference type="Gene3D" id="4.10.170.10">
    <property type="entry name" value="p53-like tetramerisation domain"/>
    <property type="match status" value="1"/>
</dbReference>
<evidence type="ECO:0000259" key="19">
    <source>
        <dbReference type="Pfam" id="PF00870"/>
    </source>
</evidence>
<gene>
    <name evidence="22" type="primary">p53</name>
</gene>
<dbReference type="InterPro" id="IPR012346">
    <property type="entry name" value="p53/RUNT-type_TF_DNA-bd_sf"/>
</dbReference>
<dbReference type="PRINTS" id="PR00386">
    <property type="entry name" value="P53SUPPRESSR"/>
</dbReference>
<keyword evidence="10 17" id="KW-0010">Activator</keyword>
<evidence type="ECO:0000256" key="2">
    <source>
        <dbReference type="ARBA" id="ARBA00017135"/>
    </source>
</evidence>
<dbReference type="Pfam" id="PF00870">
    <property type="entry name" value="P53"/>
    <property type="match status" value="1"/>
</dbReference>
<feature type="binding site" evidence="14">
    <location>
        <position position="233"/>
    </location>
    <ligand>
        <name>Zn(2+)</name>
        <dbReference type="ChEBI" id="CHEBI:29105"/>
    </ligand>
</feature>
<dbReference type="GO" id="GO:0046872">
    <property type="term" value="F:metal ion binding"/>
    <property type="evidence" value="ECO:0007669"/>
    <property type="project" value="UniProtKB-KW"/>
</dbReference>
<organism evidence="22">
    <name type="scientific">Callorhinchus milii</name>
    <name type="common">Ghost shark</name>
    <dbReference type="NCBI Taxonomy" id="7868"/>
    <lineage>
        <taxon>Eukaryota</taxon>
        <taxon>Metazoa</taxon>
        <taxon>Chordata</taxon>
        <taxon>Craniata</taxon>
        <taxon>Vertebrata</taxon>
        <taxon>Chondrichthyes</taxon>
        <taxon>Holocephali</taxon>
        <taxon>Chimaeriformes</taxon>
        <taxon>Callorhinchidae</taxon>
        <taxon>Callorhinchus</taxon>
    </lineage>
</organism>
<feature type="region of interest" description="Disordered" evidence="18">
    <location>
        <begin position="359"/>
        <end position="387"/>
    </location>
</feature>
<feature type="domain" description="p53 tetramerisation" evidence="20">
    <location>
        <begin position="307"/>
        <end position="346"/>
    </location>
</feature>
<dbReference type="GO" id="GO:0000981">
    <property type="term" value="F:DNA-binding transcription factor activity, RNA polymerase II-specific"/>
    <property type="evidence" value="ECO:0007669"/>
    <property type="project" value="TreeGrafter"/>
</dbReference>
<dbReference type="EMBL" id="JN794073">
    <property type="protein sequence ID" value="AEW46988.1"/>
    <property type="molecule type" value="mRNA"/>
</dbReference>
<dbReference type="GO" id="GO:0051262">
    <property type="term" value="P:protein tetramerization"/>
    <property type="evidence" value="ECO:0007669"/>
    <property type="project" value="InterPro"/>
</dbReference>
<keyword evidence="4" id="KW-0597">Phosphoprotein</keyword>
<evidence type="ECO:0000256" key="16">
    <source>
        <dbReference type="PIRSR" id="PIRSR602117-3"/>
    </source>
</evidence>
<evidence type="ECO:0000256" key="7">
    <source>
        <dbReference type="ARBA" id="ARBA00022833"/>
    </source>
</evidence>
<dbReference type="InterPro" id="IPR002117">
    <property type="entry name" value="p53_tumour_suppressor"/>
</dbReference>
<keyword evidence="12 17" id="KW-0539">Nucleus</keyword>
<dbReference type="GO" id="GO:0005737">
    <property type="term" value="C:cytoplasm"/>
    <property type="evidence" value="ECO:0007669"/>
    <property type="project" value="UniProtKB-SubCell"/>
</dbReference>
<feature type="domain" description="p53 DNA-binding" evidence="19">
    <location>
        <begin position="92"/>
        <end position="279"/>
    </location>
</feature>
<keyword evidence="9 17" id="KW-0238">DNA-binding</keyword>
<evidence type="ECO:0000256" key="17">
    <source>
        <dbReference type="RuleBase" id="RU003304"/>
    </source>
</evidence>
<evidence type="ECO:0000256" key="3">
    <source>
        <dbReference type="ARBA" id="ARBA00022490"/>
    </source>
</evidence>
<evidence type="ECO:0000256" key="15">
    <source>
        <dbReference type="PIRSR" id="PIRSR602117-2"/>
    </source>
</evidence>
<keyword evidence="11 17" id="KW-0804">Transcription</keyword>
<keyword evidence="13 17" id="KW-0131">Cell cycle</keyword>
<dbReference type="InterPro" id="IPR036674">
    <property type="entry name" value="p53_tetramer_sf"/>
</dbReference>
<keyword evidence="5 17" id="KW-0053">Apoptosis</keyword>
<dbReference type="Pfam" id="PF08563">
    <property type="entry name" value="P53_TAD"/>
    <property type="match status" value="1"/>
</dbReference>
<dbReference type="PANTHER" id="PTHR11447">
    <property type="entry name" value="CELLULAR TUMOR ANTIGEN P53"/>
    <property type="match status" value="1"/>
</dbReference>
<evidence type="ECO:0000313" key="22">
    <source>
        <dbReference type="EMBL" id="AEW46988.1"/>
    </source>
</evidence>
<dbReference type="Gene3D" id="2.60.40.720">
    <property type="match status" value="1"/>
</dbReference>
<protein>
    <recommendedName>
        <fullName evidence="2 17">Cellular tumor antigen p53</fullName>
    </recommendedName>
</protein>
<feature type="cross-link" description="Glycyl lysine isopeptide (Lys-Gly) (interchain with G-Cter in ubiquitin)" evidence="16">
    <location>
        <position position="282"/>
    </location>
</feature>
<name>G9J1L8_CALMI</name>